<accession>A0A1E1F7Q1</accession>
<evidence type="ECO:0008006" key="4">
    <source>
        <dbReference type="Google" id="ProtNLM"/>
    </source>
</evidence>
<dbReference type="EMBL" id="AP017656">
    <property type="protein sequence ID" value="BAV66543.1"/>
    <property type="molecule type" value="Genomic_DNA"/>
</dbReference>
<dbReference type="RefSeq" id="WP_231726488.1">
    <property type="nucleotide sequence ID" value="NZ_AP017656.1"/>
</dbReference>
<reference evidence="2 3" key="1">
    <citation type="submission" date="2016-10" db="EMBL/GenBank/DDBJ databases">
        <title>Complete Genome Sequence of the Nonylphenol-Degrading Bacterium Sphingobium cloacae JCM 10874T.</title>
        <authorList>
            <person name="Ootsuka M."/>
            <person name="Nishizawa T."/>
            <person name="Ohta H."/>
        </authorList>
    </citation>
    <scope>NUCLEOTIDE SEQUENCE [LARGE SCALE GENOMIC DNA]</scope>
    <source>
        <strain evidence="2 3">JCM 10874</strain>
        <plasmid evidence="3">psclo_2 dna</plasmid>
    </source>
</reference>
<keyword evidence="1" id="KW-0812">Transmembrane</keyword>
<dbReference type="Proteomes" id="UP000218272">
    <property type="component" value="Plasmid pSCLO_2"/>
</dbReference>
<sequence length="216" mass="22560">MERSVPQESEQSIVQTVRAREVVGTVHNLELLESMVVALSAAGFDKSDIDLMASREAVLKKLPAIYADPIYLAEIPELPRRELVTRDEGTTVTGLVFGTLISLAALGAALPVVASGGALAAVLAATAAGGAAGAGIAKVVRSAILGGVGAEDLERDLRGGGLVVFVRARDAAAEERAQQIMRKSGALNVHVHEIELKKTLDELPLATIQPDPWLAT</sequence>
<dbReference type="KEGG" id="sclo:SCLO_2002100"/>
<evidence type="ECO:0000313" key="3">
    <source>
        <dbReference type="Proteomes" id="UP000218272"/>
    </source>
</evidence>
<gene>
    <name evidence="2" type="ORF">SCLO_2002100</name>
</gene>
<feature type="transmembrane region" description="Helical" evidence="1">
    <location>
        <begin position="90"/>
        <end position="112"/>
    </location>
</feature>
<evidence type="ECO:0000256" key="1">
    <source>
        <dbReference type="SAM" id="Phobius"/>
    </source>
</evidence>
<keyword evidence="1" id="KW-0472">Membrane</keyword>
<keyword evidence="1" id="KW-1133">Transmembrane helix</keyword>
<feature type="transmembrane region" description="Helical" evidence="1">
    <location>
        <begin position="118"/>
        <end position="137"/>
    </location>
</feature>
<dbReference type="AlphaFoldDB" id="A0A1E1F7Q1"/>
<evidence type="ECO:0000313" key="2">
    <source>
        <dbReference type="EMBL" id="BAV66543.1"/>
    </source>
</evidence>
<name>A0A1E1F7Q1_9SPHN</name>
<proteinExistence type="predicted"/>
<protein>
    <recommendedName>
        <fullName evidence="4">DUF1269 domain-containing protein</fullName>
    </recommendedName>
</protein>
<organism evidence="2 3">
    <name type="scientific">Sphingobium cloacae</name>
    <dbReference type="NCBI Taxonomy" id="120107"/>
    <lineage>
        <taxon>Bacteria</taxon>
        <taxon>Pseudomonadati</taxon>
        <taxon>Pseudomonadota</taxon>
        <taxon>Alphaproteobacteria</taxon>
        <taxon>Sphingomonadales</taxon>
        <taxon>Sphingomonadaceae</taxon>
        <taxon>Sphingobium</taxon>
    </lineage>
</organism>
<geneLocation type="plasmid" evidence="3">
    <name>psclo_2 dna</name>
</geneLocation>
<keyword evidence="3" id="KW-1185">Reference proteome</keyword>
<keyword evidence="2" id="KW-0614">Plasmid</keyword>